<evidence type="ECO:0000256" key="1">
    <source>
        <dbReference type="SAM" id="MobiDB-lite"/>
    </source>
</evidence>
<evidence type="ECO:0000259" key="2">
    <source>
        <dbReference type="Pfam" id="PF12680"/>
    </source>
</evidence>
<dbReference type="GO" id="GO:0016853">
    <property type="term" value="F:isomerase activity"/>
    <property type="evidence" value="ECO:0007669"/>
    <property type="project" value="UniProtKB-KW"/>
</dbReference>
<organism evidence="3 4">
    <name type="scientific">Nocardia otitidiscaviarum</name>
    <dbReference type="NCBI Taxonomy" id="1823"/>
    <lineage>
        <taxon>Bacteria</taxon>
        <taxon>Bacillati</taxon>
        <taxon>Actinomycetota</taxon>
        <taxon>Actinomycetes</taxon>
        <taxon>Mycobacteriales</taxon>
        <taxon>Nocardiaceae</taxon>
        <taxon>Nocardia</taxon>
    </lineage>
</organism>
<dbReference type="InterPro" id="IPR032710">
    <property type="entry name" value="NTF2-like_dom_sf"/>
</dbReference>
<dbReference type="AlphaFoldDB" id="A0A378Y7U5"/>
<evidence type="ECO:0000313" key="4">
    <source>
        <dbReference type="Proteomes" id="UP000255467"/>
    </source>
</evidence>
<sequence length="155" mass="17059">MDAIVRQPESRRRVLAGSGEDDDMAEHPARRAGLASQSAVRGHRRDEWLALFAADARVEDPIGVSPYDPVGEGHRGRGAIAAFWDRAIARSAIEFRHTDSFACGDEVAFVTTIRSTRDDIVVEVDAVVTYRVDADGKILALRAFWELERARASAP</sequence>
<dbReference type="Gene3D" id="3.10.450.50">
    <property type="match status" value="1"/>
</dbReference>
<dbReference type="Proteomes" id="UP000255467">
    <property type="component" value="Unassembled WGS sequence"/>
</dbReference>
<keyword evidence="3" id="KW-0413">Isomerase</keyword>
<keyword evidence="4" id="KW-1185">Reference proteome</keyword>
<evidence type="ECO:0000313" key="3">
    <source>
        <dbReference type="EMBL" id="SUA72928.1"/>
    </source>
</evidence>
<dbReference type="InterPro" id="IPR037401">
    <property type="entry name" value="SnoaL-like"/>
</dbReference>
<dbReference type="STRING" id="1406858.GCA_000710895_01611"/>
<reference evidence="3 4" key="1">
    <citation type="submission" date="2018-06" db="EMBL/GenBank/DDBJ databases">
        <authorList>
            <consortium name="Pathogen Informatics"/>
            <person name="Doyle S."/>
        </authorList>
    </citation>
    <scope>NUCLEOTIDE SEQUENCE [LARGE SCALE GENOMIC DNA]</scope>
    <source>
        <strain evidence="3 4">NCTC1934</strain>
    </source>
</reference>
<accession>A0A378Y7U5</accession>
<dbReference type="EMBL" id="UGRY01000002">
    <property type="protein sequence ID" value="SUA72928.1"/>
    <property type="molecule type" value="Genomic_DNA"/>
</dbReference>
<feature type="region of interest" description="Disordered" evidence="1">
    <location>
        <begin position="1"/>
        <end position="38"/>
    </location>
</feature>
<feature type="domain" description="SnoaL-like" evidence="2">
    <location>
        <begin position="39"/>
        <end position="139"/>
    </location>
</feature>
<dbReference type="Pfam" id="PF12680">
    <property type="entry name" value="SnoaL_2"/>
    <property type="match status" value="1"/>
</dbReference>
<proteinExistence type="predicted"/>
<gene>
    <name evidence="3" type="ORF">NCTC1934_00360</name>
</gene>
<dbReference type="SUPFAM" id="SSF54427">
    <property type="entry name" value="NTF2-like"/>
    <property type="match status" value="1"/>
</dbReference>
<protein>
    <submittedName>
        <fullName evidence="3">Ketosteroid isomerase-related protein</fullName>
    </submittedName>
</protein>
<name>A0A378Y7U5_9NOCA</name>